<name>A0AAQ4FII1_AMBAM</name>
<keyword evidence="3" id="KW-1185">Reference proteome</keyword>
<keyword evidence="1" id="KW-0732">Signal</keyword>
<evidence type="ECO:0000313" key="2">
    <source>
        <dbReference type="EMBL" id="KAK8787114.1"/>
    </source>
</evidence>
<proteinExistence type="predicted"/>
<dbReference type="EMBL" id="JARKHS020002099">
    <property type="protein sequence ID" value="KAK8787114.1"/>
    <property type="molecule type" value="Genomic_DNA"/>
</dbReference>
<sequence length="89" mass="9211">MPAVAKPGTVSALLLVLCASLVSPSAAQGALGYTVPEEQGEDVLDGVVGPASVRDQSPLEKARSMRIIPDLVPTLPNSTLKVTYPGNRK</sequence>
<comment type="caution">
    <text evidence="2">The sequence shown here is derived from an EMBL/GenBank/DDBJ whole genome shotgun (WGS) entry which is preliminary data.</text>
</comment>
<dbReference type="AlphaFoldDB" id="A0AAQ4FII1"/>
<dbReference type="Proteomes" id="UP001321473">
    <property type="component" value="Unassembled WGS sequence"/>
</dbReference>
<protein>
    <recommendedName>
        <fullName evidence="4">Secreted protein</fullName>
    </recommendedName>
</protein>
<gene>
    <name evidence="2" type="ORF">V5799_023115</name>
</gene>
<organism evidence="2 3">
    <name type="scientific">Amblyomma americanum</name>
    <name type="common">Lone star tick</name>
    <dbReference type="NCBI Taxonomy" id="6943"/>
    <lineage>
        <taxon>Eukaryota</taxon>
        <taxon>Metazoa</taxon>
        <taxon>Ecdysozoa</taxon>
        <taxon>Arthropoda</taxon>
        <taxon>Chelicerata</taxon>
        <taxon>Arachnida</taxon>
        <taxon>Acari</taxon>
        <taxon>Parasitiformes</taxon>
        <taxon>Ixodida</taxon>
        <taxon>Ixodoidea</taxon>
        <taxon>Ixodidae</taxon>
        <taxon>Amblyomminae</taxon>
        <taxon>Amblyomma</taxon>
    </lineage>
</organism>
<reference evidence="2 3" key="1">
    <citation type="journal article" date="2023" name="Arcadia Sci">
        <title>De novo assembly of a long-read Amblyomma americanum tick genome.</title>
        <authorList>
            <person name="Chou S."/>
            <person name="Poskanzer K.E."/>
            <person name="Rollins M."/>
            <person name="Thuy-Boun P.S."/>
        </authorList>
    </citation>
    <scope>NUCLEOTIDE SEQUENCE [LARGE SCALE GENOMIC DNA]</scope>
    <source>
        <strain evidence="2">F_SG_1</strain>
        <tissue evidence="2">Salivary glands</tissue>
    </source>
</reference>
<evidence type="ECO:0000256" key="1">
    <source>
        <dbReference type="SAM" id="SignalP"/>
    </source>
</evidence>
<feature type="chain" id="PRO_5043053459" description="Secreted protein" evidence="1">
    <location>
        <begin position="28"/>
        <end position="89"/>
    </location>
</feature>
<feature type="signal peptide" evidence="1">
    <location>
        <begin position="1"/>
        <end position="27"/>
    </location>
</feature>
<evidence type="ECO:0008006" key="4">
    <source>
        <dbReference type="Google" id="ProtNLM"/>
    </source>
</evidence>
<feature type="non-terminal residue" evidence="2">
    <location>
        <position position="89"/>
    </location>
</feature>
<accession>A0AAQ4FII1</accession>
<evidence type="ECO:0000313" key="3">
    <source>
        <dbReference type="Proteomes" id="UP001321473"/>
    </source>
</evidence>